<feature type="region of interest" description="Disordered" evidence="1">
    <location>
        <begin position="938"/>
        <end position="963"/>
    </location>
</feature>
<proteinExistence type="predicted"/>
<feature type="compositionally biased region" description="Polar residues" evidence="1">
    <location>
        <begin position="515"/>
        <end position="530"/>
    </location>
</feature>
<feature type="compositionally biased region" description="Low complexity" evidence="1">
    <location>
        <begin position="940"/>
        <end position="957"/>
    </location>
</feature>
<feature type="compositionally biased region" description="Basic residues" evidence="1">
    <location>
        <begin position="546"/>
        <end position="555"/>
    </location>
</feature>
<evidence type="ECO:0000256" key="1">
    <source>
        <dbReference type="SAM" id="MobiDB-lite"/>
    </source>
</evidence>
<feature type="transmembrane region" description="Helical" evidence="2">
    <location>
        <begin position="1416"/>
        <end position="1439"/>
    </location>
</feature>
<feature type="compositionally biased region" description="Low complexity" evidence="1">
    <location>
        <begin position="1143"/>
        <end position="1157"/>
    </location>
</feature>
<feature type="compositionally biased region" description="Polar residues" evidence="1">
    <location>
        <begin position="637"/>
        <end position="654"/>
    </location>
</feature>
<dbReference type="STRING" id="7574.A0A2R2MPB3"/>
<gene>
    <name evidence="4" type="primary">LOC106157134</name>
</gene>
<feature type="compositionally biased region" description="Low complexity" evidence="1">
    <location>
        <begin position="869"/>
        <end position="883"/>
    </location>
</feature>
<evidence type="ECO:0000313" key="3">
    <source>
        <dbReference type="Proteomes" id="UP000085678"/>
    </source>
</evidence>
<feature type="compositionally biased region" description="Low complexity" evidence="1">
    <location>
        <begin position="821"/>
        <end position="844"/>
    </location>
</feature>
<protein>
    <submittedName>
        <fullName evidence="4">Mucin-5AC-like</fullName>
    </submittedName>
</protein>
<dbReference type="Proteomes" id="UP000085678">
    <property type="component" value="Unplaced"/>
</dbReference>
<feature type="region of interest" description="Disordered" evidence="1">
    <location>
        <begin position="1365"/>
        <end position="1385"/>
    </location>
</feature>
<dbReference type="InParanoid" id="A0A2R2MPB3"/>
<feature type="region of interest" description="Disordered" evidence="1">
    <location>
        <begin position="429"/>
        <end position="457"/>
    </location>
</feature>
<feature type="compositionally biased region" description="Polar residues" evidence="1">
    <location>
        <begin position="855"/>
        <end position="865"/>
    </location>
</feature>
<dbReference type="GeneID" id="106157134"/>
<sequence length="1508" mass="162127">MANVHYKYQTGWMGDCLSRPHHSVGGSSKRHRRLNNRFPLTPYWPVKNGRSLKSGILKHPSFSGHPWSVKKQWTLTSWPHTWPWWILTMLCCLTLTTGVPLATVGSGQTKFSTVEKVTSLDNVQMRAENLSKIMDLFYQRLSGRKGELKGEKESSNPMMVLNNFKIDTQFHKMPIRNPTRRMSITSNPRSLHLIQISKYFSNRLSNLPEDQTDSKTNYFLKRSFRGRGQGHGRTHPQFLSSALNWDIWHMTMDSTDHRGQTPGSKLNLVKGQHPAVHRDTNKGLVSGQLQHPEFHSKILTGATTSHVDYDRQLGSPIHPEDQSLIRTGATAGALTQKQFKTSVYHDPQGAYSNGPRGTVSYDKMLTYNGHKNSVHEDTRADIQGVIIDDLSDMKDMNSVKHRVTSANENSDTPTALVSQREHNGLFRGPVTLSENHAEKNTDSVSNTRSNPSPLKRNFQLRPSLIARPLVPHRMTSDPDRRKGDILEMLSQPRSWQNWAKLNELISINSRHMSRFSRVSNQQEQQRSQLETPAPDRGTKLSSHSSNLHKTHRTKRGIFSNLDLGLVRLKKRDGKDIDPDPQTTQPPTSLQSSTLNSLSGTAENDMKTSNNIDPTITIPGYVLSASSGRPGTKEKENTPSTAGGATTMDASSTADLKSMSEEEEVEDVPQGRDPRDMSFPPGYEPPGNVTSTQGSLLSPPPPPRALPLTMDKVPNATTLPDSQTVKSSTVTVQSTTLTTTTTSTVTTMPMKTMKEMQGDSIENSAIDKQTVVRTTLGPTSLEATTTPGPILTPASTVTEPSVTSDQVMTPDPAMTSDPNSVTDTQSTGSSQYSTTVSSLTTTTNSDIPTKYLPQGESGTTENQAVENTGKKITTTASATSSTGVAMTTMGDGLKENTSATTSTTTTTVADPIATESMNPDNKGYITTITMSTSQGAHEEVTTTPAPTTSTVIPSTSTSDQNSFTTEGLDVDTTIAAAIESPSTTTTSPITDGGSVTTIAVPIVTEFSSDLVNTTAAMDITTFPSANNNNTTVTDTLITVTTEVSPVSTETYVTTTTETAISTIGGSGDTMTTQEMTSGDISVNSTTEGTSEVVTTTPAPGIATQTASIGINATQNYDDTETITVNVTATATDNVTTVSPLYMSTSSDSSSTMVPSPSVTGANNVSSSVGSTEIVNTTSGVITDNVTAEPMMTSTATILHVTNETVSINSTTEETSSLVTDMTTMSFTASTPSTVEVSDNVTRASNDSLGPDVAVTSPTVPKTMSTSGITSAVTDFSVTESQTNTALKTTATTATISTTVTSPTTTVSSTIPSTVPIVESSTTSSILTSTVASTINNNSAIITTRPAVASTTTTTAATRLTTTSTTYRTTSSTKAMVTKGTSPWQPPVTVDTTPTTVNNRTNETAVEVASAGLSPSQITGIATGSIIGFWLILGPAICIMCKIRDRRREEREKSRQIDNDTSTFFEEMVFMELARARAKKYNTDIEDEGEVEKLTWNHRVDSKGVMTSEL</sequence>
<dbReference type="KEGG" id="lak:106157134"/>
<organism evidence="3 4">
    <name type="scientific">Lingula anatina</name>
    <name type="common">Brachiopod</name>
    <name type="synonym">Lingula unguis</name>
    <dbReference type="NCBI Taxonomy" id="7574"/>
    <lineage>
        <taxon>Eukaryota</taxon>
        <taxon>Metazoa</taxon>
        <taxon>Spiralia</taxon>
        <taxon>Lophotrochozoa</taxon>
        <taxon>Brachiopoda</taxon>
        <taxon>Linguliformea</taxon>
        <taxon>Lingulata</taxon>
        <taxon>Lingulida</taxon>
        <taxon>Linguloidea</taxon>
        <taxon>Lingulidae</taxon>
        <taxon>Lingula</taxon>
    </lineage>
</organism>
<feature type="region of interest" description="Disordered" evidence="1">
    <location>
        <begin position="1143"/>
        <end position="1165"/>
    </location>
</feature>
<keyword evidence="2" id="KW-0472">Membrane</keyword>
<feature type="compositionally biased region" description="Polar residues" evidence="1">
    <location>
        <begin position="442"/>
        <end position="452"/>
    </location>
</feature>
<reference evidence="4" key="1">
    <citation type="submission" date="2025-08" db="UniProtKB">
        <authorList>
            <consortium name="RefSeq"/>
        </authorList>
    </citation>
    <scope>IDENTIFICATION</scope>
    <source>
        <tissue evidence="4">Gonads</tissue>
    </source>
</reference>
<feature type="region of interest" description="Disordered" evidence="1">
    <location>
        <begin position="776"/>
        <end position="883"/>
    </location>
</feature>
<feature type="compositionally biased region" description="Polar residues" evidence="1">
    <location>
        <begin position="776"/>
        <end position="806"/>
    </location>
</feature>
<feature type="region of interest" description="Disordered" evidence="1">
    <location>
        <begin position="1242"/>
        <end position="1264"/>
    </location>
</feature>
<evidence type="ECO:0000256" key="2">
    <source>
        <dbReference type="SAM" id="Phobius"/>
    </source>
</evidence>
<evidence type="ECO:0000313" key="4">
    <source>
        <dbReference type="RefSeq" id="XP_023932075.1"/>
    </source>
</evidence>
<keyword evidence="3" id="KW-1185">Reference proteome</keyword>
<keyword evidence="2" id="KW-1133">Transmembrane helix</keyword>
<feature type="compositionally biased region" description="Polar residues" evidence="1">
    <location>
        <begin position="1254"/>
        <end position="1264"/>
    </location>
</feature>
<feature type="compositionally biased region" description="Low complexity" evidence="1">
    <location>
        <begin position="579"/>
        <end position="600"/>
    </location>
</feature>
<keyword evidence="2" id="KW-0812">Transmembrane</keyword>
<accession>A0A2R2MPB3</accession>
<feature type="region of interest" description="Disordered" evidence="1">
    <location>
        <begin position="571"/>
        <end position="729"/>
    </location>
</feature>
<feature type="region of interest" description="Disordered" evidence="1">
    <location>
        <begin position="515"/>
        <end position="555"/>
    </location>
</feature>
<name>A0A2R2MPB3_LINAN</name>
<dbReference type="RefSeq" id="XP_023932075.1">
    <property type="nucleotide sequence ID" value="XM_024076307.1"/>
</dbReference>